<keyword evidence="3" id="KW-1185">Reference proteome</keyword>
<feature type="domain" description="HD" evidence="1">
    <location>
        <begin position="28"/>
        <end position="119"/>
    </location>
</feature>
<dbReference type="RefSeq" id="WP_187683718.1">
    <property type="nucleotide sequence ID" value="NZ_AP023396.1"/>
</dbReference>
<evidence type="ECO:0000313" key="3">
    <source>
        <dbReference type="Proteomes" id="UP000516173"/>
    </source>
</evidence>
<dbReference type="SUPFAM" id="SSF109604">
    <property type="entry name" value="HD-domain/PDEase-like"/>
    <property type="match status" value="1"/>
</dbReference>
<protein>
    <recommendedName>
        <fullName evidence="1">HD domain-containing protein</fullName>
    </recommendedName>
</protein>
<accession>A0A7G1KR66</accession>
<sequence>MSFSISLPDGPLADTVLAVVRAQESEPVANHSIRSFLFAELLVRHEHLETDTAYDRDLLFAATVLHDLGTGTAAPGRARFEVEGADLAARVLTDAGVPAAAVDRVWEAIALHTSPGIAERRGLLAYLTAEGSKMDIGFRADVTADRLAEIHAAYPREHMVRALTDAIVAHGGRSADAAPIYSMAELFRGERDATGRTRLEIRVAGQRPWGD</sequence>
<proteinExistence type="predicted"/>
<dbReference type="EMBL" id="AP023396">
    <property type="protein sequence ID" value="BCK56693.1"/>
    <property type="molecule type" value="Genomic_DNA"/>
</dbReference>
<dbReference type="Gene3D" id="1.10.3210.10">
    <property type="entry name" value="Hypothetical protein af1432"/>
    <property type="match status" value="1"/>
</dbReference>
<name>A0A7G1KR66_9NOCA</name>
<dbReference type="PANTHER" id="PTHR35569:SF1">
    <property type="entry name" value="CYANAMIDE HYDRATASE DDI2-RELATED"/>
    <property type="match status" value="1"/>
</dbReference>
<dbReference type="PANTHER" id="PTHR35569">
    <property type="entry name" value="CYANAMIDE HYDRATASE DDI2-RELATED"/>
    <property type="match status" value="1"/>
</dbReference>
<dbReference type="Pfam" id="PF01966">
    <property type="entry name" value="HD"/>
    <property type="match status" value="1"/>
</dbReference>
<gene>
    <name evidence="2" type="ORF">NWFMUON74_44650</name>
</gene>
<evidence type="ECO:0000259" key="1">
    <source>
        <dbReference type="Pfam" id="PF01966"/>
    </source>
</evidence>
<evidence type="ECO:0000313" key="2">
    <source>
        <dbReference type="EMBL" id="BCK56693.1"/>
    </source>
</evidence>
<dbReference type="InterPro" id="IPR006674">
    <property type="entry name" value="HD_domain"/>
</dbReference>
<reference evidence="2 3" key="1">
    <citation type="submission" date="2020-08" db="EMBL/GenBank/DDBJ databases">
        <title>Genome Sequencing of Nocardia wallacei strain FMUON74 and assembly.</title>
        <authorList>
            <person name="Toyokawa M."/>
            <person name="Uesaka K."/>
        </authorList>
    </citation>
    <scope>NUCLEOTIDE SEQUENCE [LARGE SCALE GENOMIC DNA]</scope>
    <source>
        <strain evidence="2 3">FMUON74</strain>
    </source>
</reference>
<dbReference type="Proteomes" id="UP000516173">
    <property type="component" value="Chromosome"/>
</dbReference>
<dbReference type="AlphaFoldDB" id="A0A7G1KR66"/>
<organism evidence="2 3">
    <name type="scientific">Nocardia wallacei</name>
    <dbReference type="NCBI Taxonomy" id="480035"/>
    <lineage>
        <taxon>Bacteria</taxon>
        <taxon>Bacillati</taxon>
        <taxon>Actinomycetota</taxon>
        <taxon>Actinomycetes</taxon>
        <taxon>Mycobacteriales</taxon>
        <taxon>Nocardiaceae</taxon>
        <taxon>Nocardia</taxon>
    </lineage>
</organism>
<dbReference type="GeneID" id="80348923"/>
<dbReference type="KEGG" id="nwl:NWFMUON74_44650"/>